<evidence type="ECO:0000313" key="7">
    <source>
        <dbReference type="Proteomes" id="UP001317870"/>
    </source>
</evidence>
<dbReference type="SMART" id="SM01294">
    <property type="entry name" value="PKS_PP_betabranch"/>
    <property type="match status" value="1"/>
</dbReference>
<dbReference type="Gene3D" id="3.30.300.30">
    <property type="match status" value="1"/>
</dbReference>
<dbReference type="Pfam" id="PF00668">
    <property type="entry name" value="Condensation"/>
    <property type="match status" value="2"/>
</dbReference>
<gene>
    <name evidence="6" type="ORF">IFM12276_55450</name>
</gene>
<dbReference type="InterPro" id="IPR009081">
    <property type="entry name" value="PP-bd_ACP"/>
</dbReference>
<keyword evidence="3" id="KW-0597">Phosphoprotein</keyword>
<dbReference type="Gene3D" id="3.30.559.10">
    <property type="entry name" value="Chloramphenicol acetyltransferase-like domain"/>
    <property type="match status" value="2"/>
</dbReference>
<dbReference type="NCBIfam" id="TIGR01733">
    <property type="entry name" value="AA-adenyl-dom"/>
    <property type="match status" value="1"/>
</dbReference>
<dbReference type="CDD" id="cd19531">
    <property type="entry name" value="LCL_NRPS-like"/>
    <property type="match status" value="1"/>
</dbReference>
<keyword evidence="7" id="KW-1185">Reference proteome</keyword>
<organism evidence="6 7">
    <name type="scientific">Nocardia sputorum</name>
    <dbReference type="NCBI Taxonomy" id="2984338"/>
    <lineage>
        <taxon>Bacteria</taxon>
        <taxon>Bacillati</taxon>
        <taxon>Actinomycetota</taxon>
        <taxon>Actinomycetes</taxon>
        <taxon>Mycobacteriales</taxon>
        <taxon>Nocardiaceae</taxon>
        <taxon>Nocardia</taxon>
    </lineage>
</organism>
<comment type="cofactor">
    <cofactor evidence="1">
        <name>pantetheine 4'-phosphate</name>
        <dbReference type="ChEBI" id="CHEBI:47942"/>
    </cofactor>
</comment>
<evidence type="ECO:0000256" key="2">
    <source>
        <dbReference type="ARBA" id="ARBA00022450"/>
    </source>
</evidence>
<dbReference type="Pfam" id="PF00501">
    <property type="entry name" value="AMP-binding"/>
    <property type="match status" value="1"/>
</dbReference>
<evidence type="ECO:0000256" key="3">
    <source>
        <dbReference type="ARBA" id="ARBA00022553"/>
    </source>
</evidence>
<proteinExistence type="predicted"/>
<dbReference type="Gene3D" id="3.30.559.30">
    <property type="entry name" value="Nonribosomal peptide synthetase, condensation domain"/>
    <property type="match status" value="2"/>
</dbReference>
<dbReference type="SUPFAM" id="SSF47336">
    <property type="entry name" value="ACP-like"/>
    <property type="match status" value="2"/>
</dbReference>
<dbReference type="Gene3D" id="2.30.38.10">
    <property type="entry name" value="Luciferase, Domain 3"/>
    <property type="match status" value="1"/>
</dbReference>
<dbReference type="PANTHER" id="PTHR45527:SF1">
    <property type="entry name" value="FATTY ACID SYNTHASE"/>
    <property type="match status" value="1"/>
</dbReference>
<dbReference type="EMBL" id="AP026978">
    <property type="protein sequence ID" value="BDU02517.1"/>
    <property type="molecule type" value="Genomic_DNA"/>
</dbReference>
<dbReference type="Gene3D" id="3.40.50.980">
    <property type="match status" value="2"/>
</dbReference>
<dbReference type="PANTHER" id="PTHR45527">
    <property type="entry name" value="NONRIBOSOMAL PEPTIDE SYNTHETASE"/>
    <property type="match status" value="1"/>
</dbReference>
<feature type="domain" description="Carrier" evidence="5">
    <location>
        <begin position="1564"/>
        <end position="1638"/>
    </location>
</feature>
<dbReference type="Gene3D" id="3.40.50.1820">
    <property type="entry name" value="alpha/beta hydrolase"/>
    <property type="match status" value="1"/>
</dbReference>
<dbReference type="CDD" id="cd05930">
    <property type="entry name" value="A_NRPS"/>
    <property type="match status" value="1"/>
</dbReference>
<dbReference type="PROSITE" id="PS00455">
    <property type="entry name" value="AMP_BINDING"/>
    <property type="match status" value="1"/>
</dbReference>
<dbReference type="InterPro" id="IPR010071">
    <property type="entry name" value="AA_adenyl_dom"/>
</dbReference>
<dbReference type="InterPro" id="IPR006162">
    <property type="entry name" value="Ppantetheine_attach_site"/>
</dbReference>
<evidence type="ECO:0000256" key="4">
    <source>
        <dbReference type="SAM" id="MobiDB-lite"/>
    </source>
</evidence>
<dbReference type="InterPro" id="IPR029058">
    <property type="entry name" value="AB_hydrolase_fold"/>
</dbReference>
<keyword evidence="2" id="KW-0596">Phosphopantetheine</keyword>
<dbReference type="Proteomes" id="UP001317870">
    <property type="component" value="Chromosome"/>
</dbReference>
<dbReference type="InterPro" id="IPR023213">
    <property type="entry name" value="CAT-like_dom_sf"/>
</dbReference>
<dbReference type="SUPFAM" id="SSF56801">
    <property type="entry name" value="Acetyl-CoA synthetase-like"/>
    <property type="match status" value="1"/>
</dbReference>
<dbReference type="Pfam" id="PF13193">
    <property type="entry name" value="AMP-binding_C"/>
    <property type="match status" value="1"/>
</dbReference>
<dbReference type="InterPro" id="IPR025110">
    <property type="entry name" value="AMP-bd_C"/>
</dbReference>
<evidence type="ECO:0000313" key="6">
    <source>
        <dbReference type="EMBL" id="BDU02517.1"/>
    </source>
</evidence>
<evidence type="ECO:0000259" key="5">
    <source>
        <dbReference type="PROSITE" id="PS50075"/>
    </source>
</evidence>
<feature type="region of interest" description="Disordered" evidence="4">
    <location>
        <begin position="20"/>
        <end position="40"/>
    </location>
</feature>
<reference evidence="6 7" key="1">
    <citation type="submission" date="2022-11" db="EMBL/GenBank/DDBJ databases">
        <title>Genome Sequencing of Nocardia sp. ON39_IFM12276 and assembly.</title>
        <authorList>
            <person name="Shimojima M."/>
            <person name="Toyokawa M."/>
            <person name="Uesaka K."/>
        </authorList>
    </citation>
    <scope>NUCLEOTIDE SEQUENCE [LARGE SCALE GENOMIC DNA]</scope>
    <source>
        <strain evidence="6 7">IFM 12276</strain>
    </source>
</reference>
<dbReference type="InterPro" id="IPR000873">
    <property type="entry name" value="AMP-dep_synth/lig_dom"/>
</dbReference>
<dbReference type="InterPro" id="IPR045851">
    <property type="entry name" value="AMP-bd_C_sf"/>
</dbReference>
<dbReference type="Pfam" id="PF00550">
    <property type="entry name" value="PP-binding"/>
    <property type="match status" value="2"/>
</dbReference>
<name>A0ABM8D511_9NOCA</name>
<dbReference type="RefSeq" id="WP_281875596.1">
    <property type="nucleotide sequence ID" value="NZ_AP026978.1"/>
</dbReference>
<accession>A0ABM8D511</accession>
<feature type="domain" description="Carrier" evidence="5">
    <location>
        <begin position="983"/>
        <end position="1058"/>
    </location>
</feature>
<evidence type="ECO:0000256" key="1">
    <source>
        <dbReference type="ARBA" id="ARBA00001957"/>
    </source>
</evidence>
<dbReference type="InterPro" id="IPR036736">
    <property type="entry name" value="ACP-like_sf"/>
</dbReference>
<dbReference type="PROSITE" id="PS00012">
    <property type="entry name" value="PHOSPHOPANTETHEINE"/>
    <property type="match status" value="2"/>
</dbReference>
<dbReference type="PROSITE" id="PS50075">
    <property type="entry name" value="CARRIER"/>
    <property type="match status" value="2"/>
</dbReference>
<dbReference type="Gene3D" id="1.10.1200.10">
    <property type="entry name" value="ACP-like"/>
    <property type="match status" value="1"/>
</dbReference>
<dbReference type="SUPFAM" id="SSF52777">
    <property type="entry name" value="CoA-dependent acyltransferases"/>
    <property type="match status" value="4"/>
</dbReference>
<dbReference type="SMART" id="SM00823">
    <property type="entry name" value="PKS_PP"/>
    <property type="match status" value="2"/>
</dbReference>
<protein>
    <submittedName>
        <fullName evidence="6">Peptide synthetase MbtE</fullName>
    </submittedName>
</protein>
<dbReference type="InterPro" id="IPR001242">
    <property type="entry name" value="Condensation_dom"/>
</dbReference>
<dbReference type="InterPro" id="IPR020806">
    <property type="entry name" value="PKS_PP-bd"/>
</dbReference>
<dbReference type="InterPro" id="IPR020845">
    <property type="entry name" value="AMP-binding_CS"/>
</dbReference>
<sequence length="1678" mass="182416">MSDEILERRKRLLQQRLRDQQLAPAAKAEPSRRPGEPAALSSAQQRMWFLQTVAPEDTTLNVCVGYRLDGPLDATRLRAAFDTVVARHEILRTTYHVGADGNPYQVAHTDLGPGWQQHDLTDLTEEGRGRRLEVLARREFTRPFDLTSESPLRVTLARTGPAEHVLVLTIHHIGWDDDSWSVFFAELNAAYRGDSLAEIRSQYVDVSSAERPADDDADLAYWRERLTPLPDRLELPGALGGNGATRNADKCVLPLPPEMLDRVTEVARDRSATPFMVLLAAFQALVQRYTAATDFLVAVPVTDRRGRDAEALIGYFGNTLLLRARIDPAQTFGALVDATRDAARDAFAHQGVGVERVVREVSADRIAGSDGLAQLVQLSFSVRGGANGFDLADVRSTELPWGSAVAQEPLGLMVVLDDAGARVEATYLVDELDRSVVAQLLRHYLALLAGAVGDPRQPVRAIDMLGAADRAEILAASHGPLVDAPATTLVELVQWQAAATPDRVAVVSEKAEYTYAELNRRANRLAHWLIRRGVGAERLVALRMANSVEFIVAALAVLKSGGAYLPIDPAYPPDRIEYLLSDARPALSFDAEAIAAAITEAAGLPHTDPTDADRESPLRPSNIAYVIYTSGSTGQPKGVPVPHEAIADHLVNFAADWDASIPERVLQATSVSFDASLADIFLPLIAGASIVVPKPNAYRDIPYVAELIAEHGITVLHMVPSLLATFLMLPEANDWRALRHVPVGGEALPGEIADRFAAQFDADLRNHYGPTEAVVCSTSMPVEGPQGTRIVPIGYPNRNVYVYLLDESMRLVPPGVIGEIYLGGRQLARGYLDRPALTAERFVADPFLPGGRLYRTGDLARRTAEGEIEFVGRADEQVKVRGFRIELGEVEAAVADHPGVAQCVAIVTEHERLGPILAAYLVPAPGHEIDVQQVRATVAATLPEHMVPAAFAVIDEVPLSAHGKLDRRALPEPMLAKTRTYREPESPTEIRVAALYGELFDTDRVGADDSFFELGGHSLLAARLVALIRDAFGVDVDVRAPFDTPTVAGLAAHLVARYHDQFGENLDEVAPTGRLVGGDVTTPSKQARPERVPLSYSQRALWLRRKLEGPFGWENFRFAIRFDGELDVAALADAVADVVARHESLRTSFPEHDGTPYQRVAPVGPVELPRTVLEGAADAVSVRLAEALEAEANHVFDLAGESLVRLRLFVLDERTHVLSVLAHHMVTDRESCRVFIEDLTAAYRARVSGTVPSWPELTLQFADFAVWQRNTFDHAPGRDDLSDHGRSRLDYWRGALAGLPVEIAVGHDRPRPTRLGYAGVSATRVLPAETWQALRSLAETTGATEFMLCQAAAAMLVHALGGGDDVPIGATVANRPGRSVDRLIGLFADMMVLRSDLSGDPTPRTVLERVRESALSALGHQDVPFERIVETLNPPRVLGRNPLFQVIMQFGHTAPTIEFTARGETTLTPLTPQYDAAFMDFHLDFLVQPGGELLTRVVVNSELYEPATGEIFADTLVRILTVFATKPDVALADSNVVPEGWDTARTVVRHSASEVATGEAEAGPPRTDTERALAALLEELLEITDVSRTDGFFALGGDSVIAIQWAARAGEAGLALTPQLIFEHFTLYELAAAVDAATAQGASVSERPAQEHRYEPMSASGLSGDALAMLRESWSAQR</sequence>